<dbReference type="OrthoDB" id="539634at2759"/>
<keyword evidence="6" id="KW-1185">Reference proteome</keyword>
<dbReference type="PANTHER" id="PTHR21405:SF0">
    <property type="entry name" value="TETRATRICOPEPTIDE REPEAT PROTEIN 36"/>
    <property type="match status" value="1"/>
</dbReference>
<comment type="similarity">
    <text evidence="1">Belongs to the TTC36 family.</text>
</comment>
<comment type="caution">
    <text evidence="5">The sequence shown here is derived from an EMBL/GenBank/DDBJ whole genome shotgun (WGS) entry which is preliminary data.</text>
</comment>
<name>A0A8J2KD45_9HEXA</name>
<keyword evidence="2" id="KW-0677">Repeat</keyword>
<dbReference type="EMBL" id="CAJVCH010102403">
    <property type="protein sequence ID" value="CAG7723774.1"/>
    <property type="molecule type" value="Genomic_DNA"/>
</dbReference>
<dbReference type="InterPro" id="IPR038906">
    <property type="entry name" value="TTC36"/>
</dbReference>
<evidence type="ECO:0000256" key="4">
    <source>
        <dbReference type="PROSITE-ProRule" id="PRU00339"/>
    </source>
</evidence>
<dbReference type="Pfam" id="PF13181">
    <property type="entry name" value="TPR_8"/>
    <property type="match status" value="2"/>
</dbReference>
<evidence type="ECO:0008006" key="7">
    <source>
        <dbReference type="Google" id="ProtNLM"/>
    </source>
</evidence>
<proteinExistence type="inferred from homology"/>
<evidence type="ECO:0000256" key="1">
    <source>
        <dbReference type="ARBA" id="ARBA00006995"/>
    </source>
</evidence>
<dbReference type="GO" id="GO:0006570">
    <property type="term" value="P:tyrosine metabolic process"/>
    <property type="evidence" value="ECO:0007669"/>
    <property type="project" value="TreeGrafter"/>
</dbReference>
<dbReference type="SMART" id="SM00028">
    <property type="entry name" value="TPR"/>
    <property type="match status" value="3"/>
</dbReference>
<dbReference type="PROSITE" id="PS50005">
    <property type="entry name" value="TPR"/>
    <property type="match status" value="1"/>
</dbReference>
<reference evidence="5" key="1">
    <citation type="submission" date="2021-06" db="EMBL/GenBank/DDBJ databases">
        <authorList>
            <person name="Hodson N. C."/>
            <person name="Mongue J. A."/>
            <person name="Jaron S. K."/>
        </authorList>
    </citation>
    <scope>NUCLEOTIDE SEQUENCE</scope>
</reference>
<dbReference type="AlphaFoldDB" id="A0A8J2KD45"/>
<evidence type="ECO:0000256" key="3">
    <source>
        <dbReference type="ARBA" id="ARBA00022803"/>
    </source>
</evidence>
<gene>
    <name evidence="5" type="ORF">AFUS01_LOCUS12839</name>
</gene>
<evidence type="ECO:0000313" key="5">
    <source>
        <dbReference type="EMBL" id="CAG7723774.1"/>
    </source>
</evidence>
<protein>
    <recommendedName>
        <fullName evidence="7">Tetratricopeptide repeat protein 36</fullName>
    </recommendedName>
</protein>
<evidence type="ECO:0000313" key="6">
    <source>
        <dbReference type="Proteomes" id="UP000708208"/>
    </source>
</evidence>
<dbReference type="InterPro" id="IPR019734">
    <property type="entry name" value="TPR_rpt"/>
</dbReference>
<dbReference type="PANTHER" id="PTHR21405">
    <property type="entry name" value="CDNA SEQUENCE BC021608"/>
    <property type="match status" value="1"/>
</dbReference>
<sequence>MHEICFYCHYKLQSIANSSLQFCRIFGFYLLKFGVDLKMATETDNDILNHIFNPLLPTGELAFDTDSEETAVTTESEELYPAETKQSKRYDEEGVRAAENGDIDKALTFFTKSIQVAPFRASGYNNRAQSYRLLGDIAAAKTDLNNAINLSGGKGRPACQAFCQRGLIYLRENHIEDARKDFEAAAKLGSQFAKAQLVQLNPYAALCNKMLRDVIGKLQRCEHDVCENNSTEQIKE</sequence>
<dbReference type="Proteomes" id="UP000708208">
    <property type="component" value="Unassembled WGS sequence"/>
</dbReference>
<evidence type="ECO:0000256" key="2">
    <source>
        <dbReference type="ARBA" id="ARBA00022737"/>
    </source>
</evidence>
<dbReference type="FunFam" id="1.25.40.10:FF:000213">
    <property type="entry name" value="Tetratricopeptide repeat domain 36"/>
    <property type="match status" value="1"/>
</dbReference>
<feature type="repeat" description="TPR" evidence="4">
    <location>
        <begin position="87"/>
        <end position="120"/>
    </location>
</feature>
<accession>A0A8J2KD45</accession>
<organism evidence="5 6">
    <name type="scientific">Allacma fusca</name>
    <dbReference type="NCBI Taxonomy" id="39272"/>
    <lineage>
        <taxon>Eukaryota</taxon>
        <taxon>Metazoa</taxon>
        <taxon>Ecdysozoa</taxon>
        <taxon>Arthropoda</taxon>
        <taxon>Hexapoda</taxon>
        <taxon>Collembola</taxon>
        <taxon>Symphypleona</taxon>
        <taxon>Sminthuridae</taxon>
        <taxon>Allacma</taxon>
    </lineage>
</organism>
<keyword evidence="3 4" id="KW-0802">TPR repeat</keyword>